<keyword evidence="12" id="KW-0347">Helicase</keyword>
<keyword evidence="6 8" id="KW-0067">ATP-binding</keyword>
<keyword evidence="2 8" id="KW-0540">Nuclease</keyword>
<dbReference type="Pfam" id="PF00270">
    <property type="entry name" value="DEAD"/>
    <property type="match status" value="1"/>
</dbReference>
<name>A0ABT6H2G2_9BACI</name>
<gene>
    <name evidence="8 9 12" type="primary">dinG</name>
    <name evidence="12" type="ORF">P6P90_02140</name>
</gene>
<keyword evidence="4 8" id="KW-0378">Hydrolase</keyword>
<dbReference type="InterPro" id="IPR006555">
    <property type="entry name" value="ATP-dep_Helicase_C"/>
</dbReference>
<feature type="binding site" evidence="8">
    <location>
        <begin position="281"/>
        <end position="288"/>
    </location>
    <ligand>
        <name>ATP</name>
        <dbReference type="ChEBI" id="CHEBI:30616"/>
    </ligand>
</feature>
<keyword evidence="13" id="KW-1185">Reference proteome</keyword>
<comment type="catalytic activity">
    <reaction evidence="7">
        <text>ATP + H2O = ADP + phosphate + H(+)</text>
        <dbReference type="Rhea" id="RHEA:13065"/>
        <dbReference type="ChEBI" id="CHEBI:15377"/>
        <dbReference type="ChEBI" id="CHEBI:15378"/>
        <dbReference type="ChEBI" id="CHEBI:30616"/>
        <dbReference type="ChEBI" id="CHEBI:43474"/>
        <dbReference type="ChEBI" id="CHEBI:456216"/>
        <dbReference type="EC" id="5.6.2.3"/>
    </reaction>
</comment>
<dbReference type="InterPro" id="IPR045028">
    <property type="entry name" value="DinG/Rad3-like"/>
</dbReference>
<dbReference type="SMART" id="SM00491">
    <property type="entry name" value="HELICc2"/>
    <property type="match status" value="1"/>
</dbReference>
<dbReference type="NCBIfam" id="NF005981">
    <property type="entry name" value="PRK08074.1"/>
    <property type="match status" value="1"/>
</dbReference>
<dbReference type="Pfam" id="PF00929">
    <property type="entry name" value="RNase_T"/>
    <property type="match status" value="1"/>
</dbReference>
<dbReference type="Gene3D" id="3.40.50.300">
    <property type="entry name" value="P-loop containing nucleotide triphosphate hydrolases"/>
    <property type="match status" value="2"/>
</dbReference>
<dbReference type="InterPro" id="IPR014013">
    <property type="entry name" value="Helic_SF1/SF2_ATP-bd_DinG/Rad3"/>
</dbReference>
<dbReference type="SMART" id="SM00479">
    <property type="entry name" value="EXOIII"/>
    <property type="match status" value="1"/>
</dbReference>
<comment type="caution">
    <text evidence="12">The sequence shown here is derived from an EMBL/GenBank/DDBJ whole genome shotgun (WGS) entry which is preliminary data.</text>
</comment>
<organism evidence="12 13">
    <name type="scientific">Ectobacillus antri</name>
    <dbReference type="NCBI Taxonomy" id="2486280"/>
    <lineage>
        <taxon>Bacteria</taxon>
        <taxon>Bacillati</taxon>
        <taxon>Bacillota</taxon>
        <taxon>Bacilli</taxon>
        <taxon>Bacillales</taxon>
        <taxon>Bacillaceae</taxon>
        <taxon>Ectobacillus</taxon>
    </lineage>
</organism>
<dbReference type="InterPro" id="IPR013520">
    <property type="entry name" value="Ribonucl_H"/>
</dbReference>
<dbReference type="PROSITE" id="PS51193">
    <property type="entry name" value="HELICASE_ATP_BIND_2"/>
    <property type="match status" value="1"/>
</dbReference>
<keyword evidence="3 8" id="KW-0547">Nucleotide-binding</keyword>
<dbReference type="CDD" id="cd06127">
    <property type="entry name" value="DEDDh"/>
    <property type="match status" value="1"/>
</dbReference>
<evidence type="ECO:0000313" key="13">
    <source>
        <dbReference type="Proteomes" id="UP001218246"/>
    </source>
</evidence>
<dbReference type="HAMAP" id="MF_02206">
    <property type="entry name" value="DinG_exonucl"/>
    <property type="match status" value="1"/>
</dbReference>
<dbReference type="SUPFAM" id="SSF53098">
    <property type="entry name" value="Ribonuclease H-like"/>
    <property type="match status" value="1"/>
</dbReference>
<dbReference type="InterPro" id="IPR014001">
    <property type="entry name" value="Helicase_ATP-bd"/>
</dbReference>
<dbReference type="InterPro" id="IPR006054">
    <property type="entry name" value="DnaQ"/>
</dbReference>
<dbReference type="EMBL" id="JARULN010000001">
    <property type="protein sequence ID" value="MDG5752802.1"/>
    <property type="molecule type" value="Genomic_DNA"/>
</dbReference>
<evidence type="ECO:0000256" key="5">
    <source>
        <dbReference type="ARBA" id="ARBA00022839"/>
    </source>
</evidence>
<dbReference type="RefSeq" id="WP_124564038.1">
    <property type="nucleotide sequence ID" value="NZ_JARRRY010000001.1"/>
</dbReference>
<comment type="cofactor">
    <cofactor evidence="1">
        <name>[4Fe-4S] cluster</name>
        <dbReference type="ChEBI" id="CHEBI:49883"/>
    </cofactor>
</comment>
<dbReference type="GO" id="GO:0003678">
    <property type="term" value="F:DNA helicase activity"/>
    <property type="evidence" value="ECO:0007669"/>
    <property type="project" value="UniProtKB-EC"/>
</dbReference>
<protein>
    <recommendedName>
        <fullName evidence="8 9">3'-5' exonuclease DinG</fullName>
        <ecNumber evidence="8 9">3.1.-.-</ecNumber>
    </recommendedName>
</protein>
<feature type="domain" description="Helicase ATP-binding" evidence="10">
    <location>
        <begin position="268"/>
        <end position="500"/>
    </location>
</feature>
<sequence>MSMKYVVVDLETTGNAAKGGIDKIIEFAAVVIENGEIQEVLSTFVNPGKSIPPFISELTGIYDEMVSRAPSFADIAPMIADLLENAYFVAHNVHFDWGFLREEFMQAGQPVPHCPVIDTVELARILLPTAESYKLSDLAKQFQLQHDNPHRADSDAMVTGELFLLLCEKLQSLPFVTLCSLHELSRGFQTDLEQLISFYILHKEQTPYEQHYDIQHGIALKKYVSPKSFYKESISFSAYLAQVNANLQVEMQGFERRTGQMLMMQKVHEAFIEERVCLIEAGTGTGKTLAYLIPALFHAVQEEEPVLVSTQTVQLQQQILDKEIPLLEKILPFSFKVAVMKGRKHYLCLHKFEHALLEEDKNYDSLLTKAKILVWLLQTETGDVDELNLPSGGRFLWERICNTGPSSMRWENRCFYKRAQHQVYFADLVITNHAFLFHDTYKEDALLKSYPRVILDEAHHIEEAASQALGEKFSCLQFQATLSRIGTLETEGALTRVSKRLETISPLFKEINDWLKEIKFESDELFRMLRAFLFEKQGNIDTVRLIQAYDAQIEKGKLWRAIREAVNRLSHSIDKIMKIYTVEEPLSVVYEDLQSALMALEKQCEILKRLLTQKLDGVTWMEADVKGTLHSTILYHQPADVRDVLAQRFFTNRKSVILTSATMTVKGNFDYMMHALGLSSFLPMTLCVPSPFSYQNQVSLMIPTDLPHVNEVSFEAYTAAMVTHIIEIAATVQGRILVLCTSYDMQKRLYTEVKDSETLPQFAVLNANAGSRSRVVKNFQQFEKAILFGTSSLWEGVDIPLDCLIMVRLPFAPPNDPVMRRKGQALREAGENPFSALSLPQAIIRFKQGFGRLIRKESDRGLFFVLDRRIATKSYGKDFLASLPELAVYEKSLQELLCSIKK</sequence>
<dbReference type="PROSITE" id="PS51192">
    <property type="entry name" value="HELICASE_ATP_BIND_1"/>
    <property type="match status" value="1"/>
</dbReference>
<dbReference type="SMART" id="SM00487">
    <property type="entry name" value="DEXDc"/>
    <property type="match status" value="1"/>
</dbReference>
<dbReference type="NCBIfam" id="TIGR00573">
    <property type="entry name" value="dnaq"/>
    <property type="match status" value="1"/>
</dbReference>
<dbReference type="PANTHER" id="PTHR11472:SF34">
    <property type="entry name" value="REGULATOR OF TELOMERE ELONGATION HELICASE 1"/>
    <property type="match status" value="1"/>
</dbReference>
<dbReference type="EC" id="3.1.-.-" evidence="8 9"/>
<dbReference type="Gene3D" id="3.30.420.10">
    <property type="entry name" value="Ribonuclease H-like superfamily/Ribonuclease H"/>
    <property type="match status" value="1"/>
</dbReference>
<evidence type="ECO:0000259" key="11">
    <source>
        <dbReference type="PROSITE" id="PS51193"/>
    </source>
</evidence>
<dbReference type="InterPro" id="IPR027417">
    <property type="entry name" value="P-loop_NTPase"/>
</dbReference>
<dbReference type="InterPro" id="IPR011545">
    <property type="entry name" value="DEAD/DEAH_box_helicase_dom"/>
</dbReference>
<dbReference type="InterPro" id="IPR006310">
    <property type="entry name" value="DinG"/>
</dbReference>
<dbReference type="InterPro" id="IPR012337">
    <property type="entry name" value="RNaseH-like_sf"/>
</dbReference>
<evidence type="ECO:0000259" key="10">
    <source>
        <dbReference type="PROSITE" id="PS51192"/>
    </source>
</evidence>
<reference evidence="12 13" key="1">
    <citation type="submission" date="2023-04" db="EMBL/GenBank/DDBJ databases">
        <title>Ectobacillus antri isolated from activated sludge.</title>
        <authorList>
            <person name="Yan P."/>
            <person name="Liu X."/>
        </authorList>
    </citation>
    <scope>NUCLEOTIDE SEQUENCE [LARGE SCALE GENOMIC DNA]</scope>
    <source>
        <strain evidence="12 13">C18H</strain>
    </source>
</reference>
<evidence type="ECO:0000256" key="2">
    <source>
        <dbReference type="ARBA" id="ARBA00022722"/>
    </source>
</evidence>
<proteinExistence type="inferred from homology"/>
<evidence type="ECO:0000256" key="7">
    <source>
        <dbReference type="ARBA" id="ARBA00048954"/>
    </source>
</evidence>
<evidence type="ECO:0000256" key="1">
    <source>
        <dbReference type="ARBA" id="ARBA00001966"/>
    </source>
</evidence>
<dbReference type="GO" id="GO:0016787">
    <property type="term" value="F:hydrolase activity"/>
    <property type="evidence" value="ECO:0007669"/>
    <property type="project" value="UniProtKB-KW"/>
</dbReference>
<feature type="domain" description="Helicase ATP-binding" evidence="11">
    <location>
        <begin position="246"/>
        <end position="511"/>
    </location>
</feature>
<dbReference type="SUPFAM" id="SSF52540">
    <property type="entry name" value="P-loop containing nucleoside triphosphate hydrolases"/>
    <property type="match status" value="1"/>
</dbReference>
<dbReference type="NCBIfam" id="TIGR01407">
    <property type="entry name" value="dinG_rel"/>
    <property type="match status" value="1"/>
</dbReference>
<dbReference type="PANTHER" id="PTHR11472">
    <property type="entry name" value="DNA REPAIR DEAD HELICASE RAD3/XP-D SUBFAMILY MEMBER"/>
    <property type="match status" value="1"/>
</dbReference>
<evidence type="ECO:0000256" key="6">
    <source>
        <dbReference type="ARBA" id="ARBA00022840"/>
    </source>
</evidence>
<evidence type="ECO:0000256" key="9">
    <source>
        <dbReference type="RuleBase" id="RU364106"/>
    </source>
</evidence>
<feature type="short sequence motif" description="DEAH box" evidence="8">
    <location>
        <begin position="456"/>
        <end position="459"/>
    </location>
</feature>
<evidence type="ECO:0000256" key="8">
    <source>
        <dbReference type="HAMAP-Rule" id="MF_02206"/>
    </source>
</evidence>
<evidence type="ECO:0000313" key="12">
    <source>
        <dbReference type="EMBL" id="MDG5752802.1"/>
    </source>
</evidence>
<evidence type="ECO:0000256" key="4">
    <source>
        <dbReference type="ARBA" id="ARBA00022801"/>
    </source>
</evidence>
<evidence type="ECO:0000256" key="3">
    <source>
        <dbReference type="ARBA" id="ARBA00022741"/>
    </source>
</evidence>
<dbReference type="Pfam" id="PF13307">
    <property type="entry name" value="Helicase_C_2"/>
    <property type="match status" value="1"/>
</dbReference>
<accession>A0ABT6H2G2</accession>
<comment type="similarity">
    <text evidence="8 9">Belongs to the helicase family. DinG subfamily. Type 2 sub-subfamily.</text>
</comment>
<dbReference type="InterPro" id="IPR036397">
    <property type="entry name" value="RNaseH_sf"/>
</dbReference>
<keyword evidence="5 8" id="KW-0269">Exonuclease</keyword>
<comment type="function">
    <text evidence="8 9">3'-5' exonuclease.</text>
</comment>
<dbReference type="Proteomes" id="UP001218246">
    <property type="component" value="Unassembled WGS sequence"/>
</dbReference>